<dbReference type="InterPro" id="IPR036439">
    <property type="entry name" value="Dockerin_dom_sf"/>
</dbReference>
<feature type="signal peptide" evidence="1">
    <location>
        <begin position="1"/>
        <end position="24"/>
    </location>
</feature>
<dbReference type="Proteomes" id="UP000326837">
    <property type="component" value="Chromosome"/>
</dbReference>
<dbReference type="RefSeq" id="WP_152101189.1">
    <property type="nucleotide sequence ID" value="NZ_AP021861.1"/>
</dbReference>
<protein>
    <recommendedName>
        <fullName evidence="4">PEP-CTERM protein-sorting domain-containing protein</fullName>
    </recommendedName>
</protein>
<dbReference type="KEGG" id="lpav:PLANPX_5529"/>
<dbReference type="EMBL" id="AP021861">
    <property type="protein sequence ID" value="BBO35917.1"/>
    <property type="molecule type" value="Genomic_DNA"/>
</dbReference>
<sequence>MSRVFTWTASTALAVGLLPAATQASSVYAEYHAGPTTSTSTPAKVWSPELWGWYDLNSGSIGPAGAGTVNTGGSGLNAWRVTDQRASLPNSIYVTDFLSPDLARIAVNGWRMSSTIRYVNDFGGGPNLGMSAFLGGRAYHMMLDLTASGDLRVTLHDETTRSYQITNNGLGTAALHRFQFINTPQAATVALSVDGVVLDSTWDGILLANHPSNVQWGNSDQAGVNLGVADYQEVLFEIGPFTESRGDFNGNGVVDGADFMIWQNSASQPFDLTADANGDGRVDGADLAVWKTNFGTRSTTATVSEVPEPVSSVLLAVGGLAGVMTRHSQRRL</sequence>
<evidence type="ECO:0008006" key="4">
    <source>
        <dbReference type="Google" id="ProtNLM"/>
    </source>
</evidence>
<dbReference type="GO" id="GO:0004553">
    <property type="term" value="F:hydrolase activity, hydrolyzing O-glycosyl compounds"/>
    <property type="evidence" value="ECO:0007669"/>
    <property type="project" value="InterPro"/>
</dbReference>
<feature type="chain" id="PRO_5024808117" description="PEP-CTERM protein-sorting domain-containing protein" evidence="1">
    <location>
        <begin position="25"/>
        <end position="332"/>
    </location>
</feature>
<evidence type="ECO:0000313" key="3">
    <source>
        <dbReference type="Proteomes" id="UP000326837"/>
    </source>
</evidence>
<dbReference type="Gene3D" id="1.10.1330.10">
    <property type="entry name" value="Dockerin domain"/>
    <property type="match status" value="1"/>
</dbReference>
<keyword evidence="3" id="KW-1185">Reference proteome</keyword>
<evidence type="ECO:0000313" key="2">
    <source>
        <dbReference type="EMBL" id="BBO35917.1"/>
    </source>
</evidence>
<proteinExistence type="predicted"/>
<dbReference type="InterPro" id="IPR018247">
    <property type="entry name" value="EF_Hand_1_Ca_BS"/>
</dbReference>
<accession>A0A5K7XIQ7</accession>
<dbReference type="SUPFAM" id="SSF63446">
    <property type="entry name" value="Type I dockerin domain"/>
    <property type="match status" value="1"/>
</dbReference>
<dbReference type="PROSITE" id="PS00018">
    <property type="entry name" value="EF_HAND_1"/>
    <property type="match status" value="2"/>
</dbReference>
<organism evidence="2 3">
    <name type="scientific">Lacipirellula parvula</name>
    <dbReference type="NCBI Taxonomy" id="2650471"/>
    <lineage>
        <taxon>Bacteria</taxon>
        <taxon>Pseudomonadati</taxon>
        <taxon>Planctomycetota</taxon>
        <taxon>Planctomycetia</taxon>
        <taxon>Pirellulales</taxon>
        <taxon>Lacipirellulaceae</taxon>
        <taxon>Lacipirellula</taxon>
    </lineage>
</organism>
<dbReference type="AlphaFoldDB" id="A0A5K7XIQ7"/>
<dbReference type="GO" id="GO:0000272">
    <property type="term" value="P:polysaccharide catabolic process"/>
    <property type="evidence" value="ECO:0007669"/>
    <property type="project" value="InterPro"/>
</dbReference>
<keyword evidence="1" id="KW-0732">Signal</keyword>
<dbReference type="SUPFAM" id="SSF49899">
    <property type="entry name" value="Concanavalin A-like lectins/glucanases"/>
    <property type="match status" value="1"/>
</dbReference>
<dbReference type="Gene3D" id="2.60.120.200">
    <property type="match status" value="1"/>
</dbReference>
<gene>
    <name evidence="2" type="ORF">PLANPX_5529</name>
</gene>
<dbReference type="Pfam" id="PF00404">
    <property type="entry name" value="Dockerin_1"/>
    <property type="match status" value="1"/>
</dbReference>
<dbReference type="InterPro" id="IPR002105">
    <property type="entry name" value="Dockerin_1_rpt"/>
</dbReference>
<evidence type="ECO:0000256" key="1">
    <source>
        <dbReference type="SAM" id="SignalP"/>
    </source>
</evidence>
<reference evidence="3" key="1">
    <citation type="submission" date="2019-10" db="EMBL/GenBank/DDBJ databases">
        <title>Lacipirellula parvula gen. nov., sp. nov., representing a lineage of planctomycetes widespread in freshwater anoxic habitats, and description of the family Lacipirellulaceae.</title>
        <authorList>
            <person name="Dedysh S.N."/>
            <person name="Kulichevskaya I.S."/>
            <person name="Beletsky A.V."/>
            <person name="Rakitin A.L."/>
            <person name="Mardanov A.V."/>
            <person name="Ivanova A.A."/>
            <person name="Saltykova V.X."/>
            <person name="Rijpstra W.I.C."/>
            <person name="Sinninghe Damste J.S."/>
            <person name="Ravin N.V."/>
        </authorList>
    </citation>
    <scope>NUCLEOTIDE SEQUENCE [LARGE SCALE GENOMIC DNA]</scope>
    <source>
        <strain evidence="3">PX69</strain>
    </source>
</reference>
<name>A0A5K7XIQ7_9BACT</name>
<dbReference type="InterPro" id="IPR013320">
    <property type="entry name" value="ConA-like_dom_sf"/>
</dbReference>